<dbReference type="PANTHER" id="PTHR45703">
    <property type="entry name" value="DYNEIN HEAVY CHAIN"/>
    <property type="match status" value="1"/>
</dbReference>
<dbReference type="Gene3D" id="1.10.472.130">
    <property type="match status" value="1"/>
</dbReference>
<dbReference type="InterPro" id="IPR041466">
    <property type="entry name" value="Dynein_AAA5_ext"/>
</dbReference>
<dbReference type="InParanoid" id="A0A6I8U4R0"/>
<name>A0A6I8U4R0_AEDAE</name>
<accession>A0A6I8U4R0</accession>
<dbReference type="GO" id="GO:0045505">
    <property type="term" value="F:dynein intermediate chain binding"/>
    <property type="evidence" value="ECO:0007669"/>
    <property type="project" value="InterPro"/>
</dbReference>
<dbReference type="AlphaFoldDB" id="A0A6I8U4R0"/>
<proteinExistence type="predicted"/>
<dbReference type="Pfam" id="PF12775">
    <property type="entry name" value="AAA_7"/>
    <property type="match status" value="1"/>
</dbReference>
<dbReference type="InterPro" id="IPR027417">
    <property type="entry name" value="P-loop_NTPase"/>
</dbReference>
<reference evidence="3 4" key="1">
    <citation type="submission" date="2017-06" db="EMBL/GenBank/DDBJ databases">
        <title>Aedes aegypti genome working group (AGWG) sequencing and assembly.</title>
        <authorList>
            <consortium name="Aedes aegypti Genome Working Group (AGWG)"/>
            <person name="Matthews B.J."/>
        </authorList>
    </citation>
    <scope>NUCLEOTIDE SEQUENCE [LARGE SCALE GENOMIC DNA]</scope>
    <source>
        <strain evidence="3 4">LVP_AGWG</strain>
    </source>
</reference>
<dbReference type="Gene3D" id="3.40.50.300">
    <property type="entry name" value="P-loop containing nucleotide triphosphate hydrolases"/>
    <property type="match status" value="2"/>
</dbReference>
<feature type="domain" description="Dynein heavy chain AAA 5 extension" evidence="1">
    <location>
        <begin position="216"/>
        <end position="338"/>
    </location>
</feature>
<organism evidence="3 4">
    <name type="scientific">Aedes aegypti</name>
    <name type="common">Yellowfever mosquito</name>
    <name type="synonym">Culex aegypti</name>
    <dbReference type="NCBI Taxonomy" id="7159"/>
    <lineage>
        <taxon>Eukaryota</taxon>
        <taxon>Metazoa</taxon>
        <taxon>Ecdysozoa</taxon>
        <taxon>Arthropoda</taxon>
        <taxon>Hexapoda</taxon>
        <taxon>Insecta</taxon>
        <taxon>Pterygota</taxon>
        <taxon>Neoptera</taxon>
        <taxon>Endopterygota</taxon>
        <taxon>Diptera</taxon>
        <taxon>Nematocera</taxon>
        <taxon>Culicoidea</taxon>
        <taxon>Culicidae</taxon>
        <taxon>Culicinae</taxon>
        <taxon>Aedini</taxon>
        <taxon>Aedes</taxon>
        <taxon>Stegomyia</taxon>
    </lineage>
</organism>
<protein>
    <submittedName>
        <fullName evidence="3">Uncharacterized protein</fullName>
    </submittedName>
</protein>
<dbReference type="Proteomes" id="UP000008820">
    <property type="component" value="Chromosome 2"/>
</dbReference>
<dbReference type="InterPro" id="IPR026983">
    <property type="entry name" value="DHC"/>
</dbReference>
<dbReference type="EnsemblMetazoa" id="AAEL024665-RA">
    <property type="protein sequence ID" value="AAEL024665-PA"/>
    <property type="gene ID" value="AAEL024665"/>
</dbReference>
<dbReference type="Pfam" id="PF17852">
    <property type="entry name" value="Dynein_AAA_lid"/>
    <property type="match status" value="1"/>
</dbReference>
<dbReference type="Pfam" id="PF17857">
    <property type="entry name" value="AAA_lid_1"/>
    <property type="match status" value="1"/>
</dbReference>
<evidence type="ECO:0000313" key="3">
    <source>
        <dbReference type="EnsemblMetazoa" id="AAEL024665-PA"/>
    </source>
</evidence>
<evidence type="ECO:0000313" key="4">
    <source>
        <dbReference type="Proteomes" id="UP000008820"/>
    </source>
</evidence>
<evidence type="ECO:0000259" key="1">
    <source>
        <dbReference type="Pfam" id="PF17852"/>
    </source>
</evidence>
<dbReference type="GO" id="GO:0030286">
    <property type="term" value="C:dynein complex"/>
    <property type="evidence" value="ECO:0007669"/>
    <property type="project" value="InterPro"/>
</dbReference>
<dbReference type="GO" id="GO:0051959">
    <property type="term" value="F:dynein light intermediate chain binding"/>
    <property type="evidence" value="ECO:0007669"/>
    <property type="project" value="InterPro"/>
</dbReference>
<keyword evidence="4" id="KW-1185">Reference proteome</keyword>
<feature type="domain" description="Dynein heavy chain 3 AAA+ lid" evidence="2">
    <location>
        <begin position="549"/>
        <end position="632"/>
    </location>
</feature>
<dbReference type="Gene3D" id="1.20.920.30">
    <property type="match status" value="1"/>
</dbReference>
<dbReference type="OrthoDB" id="7764897at2759"/>
<evidence type="ECO:0000259" key="2">
    <source>
        <dbReference type="Pfam" id="PF17857"/>
    </source>
</evidence>
<dbReference type="GO" id="GO:0007018">
    <property type="term" value="P:microtubule-based movement"/>
    <property type="evidence" value="ECO:0007669"/>
    <property type="project" value="InterPro"/>
</dbReference>
<dbReference type="InterPro" id="IPR041589">
    <property type="entry name" value="DNAH3_AAA_lid_1"/>
</dbReference>
<sequence>MSYLEALFYNDKSEVGSLEVKQINVQNDFCSLNLMHSSYLKTKTKQILDAFKTYSQIIITGAVCSGKSSLISLVLQNLSQEGMHFKQYYVHPMTLNETHDINSSEDNTVSGILKSILQSKTYKQKCVIFDGPLCDSWLENIAFDRSCVRSDSLNISDEENVVKFVIETVDLQCATPAYVSSFSIIYIQDGNLTYRQLLFTWLENKKWPTYMKDELLNLIDKYIGVFINFKHQECTLTAVYTDVAVLHTFCALYENVFIEWNNKKIYDNEALIREAIKKLFIFCCVWSVGGLMSEMERLKYDIFVRELVSDSTSSFPLKGTIFQYYVNTTNDACIWEQWIMDINEPSSEFVCTLENKPYHYIMTLLLKDKKPALLSSDTTVGKSILIKNITTAANGSSNLCISNLNEKTTIKSLRRILVRHSMKVSREIVYPKNRKYLTWFIDDMHNAAVHRLEVSEFLRRLLEQHSWDENNHIQCIKQTNIVAAMRNPVILGKHGTSFTRLLNKFHLIFYSKHDDENSAFIFKRKVELVKIDGNLENLLSSIPSATVDLIRQLSERFPSTIVKPRYEFSLKTISRIINIFCTMSQKTILNNSTDLIRLWINECYRETFDLLDRRDYVAFYEICNNTMLKYFDASLHGLCPGNLSPIFCDVDVMSQDATYHHITEVDCLRYCIF</sequence>
<reference evidence="3" key="2">
    <citation type="submission" date="2020-05" db="UniProtKB">
        <authorList>
            <consortium name="EnsemblMetazoa"/>
        </authorList>
    </citation>
    <scope>IDENTIFICATION</scope>
    <source>
        <strain evidence="3">LVP_AGWG</strain>
    </source>
</reference>
<dbReference type="PANTHER" id="PTHR45703:SF36">
    <property type="entry name" value="DYNEIN HEAVY CHAIN, CYTOPLASMIC"/>
    <property type="match status" value="1"/>
</dbReference>
<gene>
    <name evidence="3" type="primary">110677255</name>
</gene>